<dbReference type="PANTHER" id="PTHR22930">
    <property type="match status" value="1"/>
</dbReference>
<dbReference type="GO" id="GO:0046872">
    <property type="term" value="F:metal ion binding"/>
    <property type="evidence" value="ECO:0007669"/>
    <property type="project" value="UniProtKB-KW"/>
</dbReference>
<evidence type="ECO:0000256" key="5">
    <source>
        <dbReference type="ARBA" id="ARBA00022723"/>
    </source>
</evidence>
<dbReference type="AlphaFoldDB" id="A0A388LGC0"/>
<evidence type="ECO:0000256" key="6">
    <source>
        <dbReference type="ARBA" id="ARBA00022801"/>
    </source>
</evidence>
<evidence type="ECO:0000256" key="1">
    <source>
        <dbReference type="ARBA" id="ARBA00001968"/>
    </source>
</evidence>
<organism evidence="10 11">
    <name type="scientific">Chara braunii</name>
    <name type="common">Braun's stonewort</name>
    <dbReference type="NCBI Taxonomy" id="69332"/>
    <lineage>
        <taxon>Eukaryota</taxon>
        <taxon>Viridiplantae</taxon>
        <taxon>Streptophyta</taxon>
        <taxon>Charophyceae</taxon>
        <taxon>Charales</taxon>
        <taxon>Characeae</taxon>
        <taxon>Chara</taxon>
    </lineage>
</organism>
<comment type="caution">
    <text evidence="10">The sequence shown here is derived from an EMBL/GenBank/DDBJ whole genome shotgun (WGS) entry which is preliminary data.</text>
</comment>
<dbReference type="InterPro" id="IPR045249">
    <property type="entry name" value="HARBI1-like"/>
</dbReference>
<evidence type="ECO:0000256" key="3">
    <source>
        <dbReference type="ARBA" id="ARBA00006958"/>
    </source>
</evidence>
<dbReference type="EMBL" id="BFEA01000371">
    <property type="protein sequence ID" value="GBG81348.1"/>
    <property type="molecule type" value="Genomic_DNA"/>
</dbReference>
<evidence type="ECO:0000259" key="9">
    <source>
        <dbReference type="Pfam" id="PF13359"/>
    </source>
</evidence>
<accession>A0A388LGC0</accession>
<evidence type="ECO:0000313" key="10">
    <source>
        <dbReference type="EMBL" id="GBG81348.1"/>
    </source>
</evidence>
<dbReference type="GO" id="GO:0004518">
    <property type="term" value="F:nuclease activity"/>
    <property type="evidence" value="ECO:0007669"/>
    <property type="project" value="UniProtKB-KW"/>
</dbReference>
<evidence type="ECO:0000256" key="4">
    <source>
        <dbReference type="ARBA" id="ARBA00022722"/>
    </source>
</evidence>
<reference evidence="10 11" key="1">
    <citation type="journal article" date="2018" name="Cell">
        <title>The Chara Genome: Secondary Complexity and Implications for Plant Terrestrialization.</title>
        <authorList>
            <person name="Nishiyama T."/>
            <person name="Sakayama H."/>
            <person name="Vries J.D."/>
            <person name="Buschmann H."/>
            <person name="Saint-Marcoux D."/>
            <person name="Ullrich K.K."/>
            <person name="Haas F.B."/>
            <person name="Vanderstraeten L."/>
            <person name="Becker D."/>
            <person name="Lang D."/>
            <person name="Vosolsobe S."/>
            <person name="Rombauts S."/>
            <person name="Wilhelmsson P.K.I."/>
            <person name="Janitza P."/>
            <person name="Kern R."/>
            <person name="Heyl A."/>
            <person name="Rumpler F."/>
            <person name="Villalobos L.I.A.C."/>
            <person name="Clay J.M."/>
            <person name="Skokan R."/>
            <person name="Toyoda A."/>
            <person name="Suzuki Y."/>
            <person name="Kagoshima H."/>
            <person name="Schijlen E."/>
            <person name="Tajeshwar N."/>
            <person name="Catarino B."/>
            <person name="Hetherington A.J."/>
            <person name="Saltykova A."/>
            <person name="Bonnot C."/>
            <person name="Breuninger H."/>
            <person name="Symeonidi A."/>
            <person name="Radhakrishnan G.V."/>
            <person name="Van Nieuwerburgh F."/>
            <person name="Deforce D."/>
            <person name="Chang C."/>
            <person name="Karol K.G."/>
            <person name="Hedrich R."/>
            <person name="Ulvskov P."/>
            <person name="Glockner G."/>
            <person name="Delwiche C.F."/>
            <person name="Petrasek J."/>
            <person name="Van de Peer Y."/>
            <person name="Friml J."/>
            <person name="Beilby M."/>
            <person name="Dolan L."/>
            <person name="Kohara Y."/>
            <person name="Sugano S."/>
            <person name="Fujiyama A."/>
            <person name="Delaux P.-M."/>
            <person name="Quint M."/>
            <person name="TheiBen G."/>
            <person name="Hagemann M."/>
            <person name="Harholt J."/>
            <person name="Dunand C."/>
            <person name="Zachgo S."/>
            <person name="Langdale J."/>
            <person name="Maumus F."/>
            <person name="Straeten D.V.D."/>
            <person name="Gould S.B."/>
            <person name="Rensing S.A."/>
        </authorList>
    </citation>
    <scope>NUCLEOTIDE SEQUENCE [LARGE SCALE GENOMIC DNA]</scope>
    <source>
        <strain evidence="10 11">S276</strain>
    </source>
</reference>
<feature type="region of interest" description="Disordered" evidence="8">
    <location>
        <begin position="360"/>
        <end position="433"/>
    </location>
</feature>
<protein>
    <recommendedName>
        <fullName evidence="9">DDE Tnp4 domain-containing protein</fullName>
    </recommendedName>
</protein>
<feature type="domain" description="DDE Tnp4" evidence="9">
    <location>
        <begin position="266"/>
        <end position="347"/>
    </location>
</feature>
<dbReference type="GO" id="GO:0016787">
    <property type="term" value="F:hydrolase activity"/>
    <property type="evidence" value="ECO:0007669"/>
    <property type="project" value="UniProtKB-KW"/>
</dbReference>
<dbReference type="Gramene" id="GBG81348">
    <property type="protein sequence ID" value="GBG81348"/>
    <property type="gene ID" value="CBR_g32021"/>
</dbReference>
<dbReference type="GO" id="GO:0005634">
    <property type="term" value="C:nucleus"/>
    <property type="evidence" value="ECO:0007669"/>
    <property type="project" value="UniProtKB-SubCell"/>
</dbReference>
<keyword evidence="6" id="KW-0378">Hydrolase</keyword>
<proteinExistence type="inferred from homology"/>
<name>A0A388LGC0_CHABU</name>
<evidence type="ECO:0000256" key="8">
    <source>
        <dbReference type="SAM" id="MobiDB-lite"/>
    </source>
</evidence>
<comment type="similarity">
    <text evidence="3">Belongs to the HARBI1 family.</text>
</comment>
<keyword evidence="7" id="KW-0539">Nucleus</keyword>
<dbReference type="InterPro" id="IPR027806">
    <property type="entry name" value="HARBI1_dom"/>
</dbReference>
<comment type="subcellular location">
    <subcellularLocation>
        <location evidence="2">Nucleus</location>
    </subcellularLocation>
</comment>
<sequence length="433" mass="48714">MDVSMSTTVADYWDDNEMFIVLFVIMQWINRRNVAAMGVLQAAATVSLFGSEISSVLFHLAGAVMHSVSLASCIPDELGARLDRRRRIWVIERSGGLWKDLQRVGVEHDKVFKRFCRLPRPVFNDVLARIGPHIQRQTTNWRQHVPVGQKFACALIRWATGGFYRQTAHGLGLGLCSGLRSNEDVADALIREYGNIISFPTGGRMEEVLVAFERKGFPGCMRAIDDTHIYLEKPKNERSECYGAVLRASPSGVRPRMPHIDGRYVGRYVLGDEGYPLLSWIMIPVGNKEGGRMAAEVTYDDCHTSARSCIERTFGRLKSVWRHFIRRQIGNMKTLLKEFMAISILHNIMVDARVIIDPDLLSDDSDDDRSDAESQPRRRRRVHAGGQPPQPPPPEEDPTYGGQLAGEIRESLISHVSNHARVHGGPPPNPWGR</sequence>
<evidence type="ECO:0000256" key="7">
    <source>
        <dbReference type="ARBA" id="ARBA00023242"/>
    </source>
</evidence>
<keyword evidence="4" id="KW-0540">Nuclease</keyword>
<keyword evidence="11" id="KW-1185">Reference proteome</keyword>
<comment type="cofactor">
    <cofactor evidence="1">
        <name>a divalent metal cation</name>
        <dbReference type="ChEBI" id="CHEBI:60240"/>
    </cofactor>
</comment>
<dbReference type="Proteomes" id="UP000265515">
    <property type="component" value="Unassembled WGS sequence"/>
</dbReference>
<keyword evidence="5" id="KW-0479">Metal-binding</keyword>
<dbReference type="OrthoDB" id="9946389at2759"/>
<dbReference type="Pfam" id="PF13359">
    <property type="entry name" value="DDE_Tnp_4"/>
    <property type="match status" value="1"/>
</dbReference>
<evidence type="ECO:0000256" key="2">
    <source>
        <dbReference type="ARBA" id="ARBA00004123"/>
    </source>
</evidence>
<evidence type="ECO:0000313" key="11">
    <source>
        <dbReference type="Proteomes" id="UP000265515"/>
    </source>
</evidence>
<feature type="compositionally biased region" description="Acidic residues" evidence="8">
    <location>
        <begin position="360"/>
        <end position="370"/>
    </location>
</feature>
<gene>
    <name evidence="10" type="ORF">CBR_g32021</name>
</gene>